<evidence type="ECO:0000256" key="1">
    <source>
        <dbReference type="SAM" id="Phobius"/>
    </source>
</evidence>
<evidence type="ECO:0000313" key="2">
    <source>
        <dbReference type="EMBL" id="SCU82933.1"/>
    </source>
</evidence>
<accession>A0A1K0JJ09</accession>
<dbReference type="EMBL" id="FMSH01000353">
    <property type="protein sequence ID" value="SCU82933.1"/>
    <property type="molecule type" value="Genomic_DNA"/>
</dbReference>
<proteinExistence type="predicted"/>
<keyword evidence="1" id="KW-0812">Transmembrane</keyword>
<feature type="transmembrane region" description="Helical" evidence="1">
    <location>
        <begin position="49"/>
        <end position="67"/>
    </location>
</feature>
<reference evidence="2" key="1">
    <citation type="submission" date="2016-09" db="EMBL/GenBank/DDBJ databases">
        <authorList>
            <person name="Capua I."/>
            <person name="De Benedictis P."/>
            <person name="Joannis T."/>
            <person name="Lombin L.H."/>
            <person name="Cattoli G."/>
        </authorList>
    </citation>
    <scope>NUCLEOTIDE SEQUENCE</scope>
    <source>
        <strain evidence="2">B9</strain>
    </source>
</reference>
<keyword evidence="1" id="KW-0472">Membrane</keyword>
<gene>
    <name evidence="2" type="ORF">CNECB9_4160005</name>
</gene>
<keyword evidence="1" id="KW-1133">Transmembrane helix</keyword>
<organism evidence="2">
    <name type="scientific">Cupriavidus necator</name>
    <name type="common">Alcaligenes eutrophus</name>
    <name type="synonym">Ralstonia eutropha</name>
    <dbReference type="NCBI Taxonomy" id="106590"/>
    <lineage>
        <taxon>Bacteria</taxon>
        <taxon>Pseudomonadati</taxon>
        <taxon>Pseudomonadota</taxon>
        <taxon>Betaproteobacteria</taxon>
        <taxon>Burkholderiales</taxon>
        <taxon>Burkholderiaceae</taxon>
        <taxon>Cupriavidus</taxon>
    </lineage>
</organism>
<name>A0A1K0JJ09_CUPNE</name>
<dbReference type="AlphaFoldDB" id="A0A1K0JJ09"/>
<sequence length="76" mass="8117">MRRGNGGLLVVVGENCALVLIIGSCLRSMPSAPTGVSLATIYRIENSIIYTYVLGQIYLGFLQLIAAESERPKTGS</sequence>
<dbReference type="PROSITE" id="PS51257">
    <property type="entry name" value="PROKAR_LIPOPROTEIN"/>
    <property type="match status" value="1"/>
</dbReference>
<feature type="transmembrane region" description="Helical" evidence="1">
    <location>
        <begin position="7"/>
        <end position="29"/>
    </location>
</feature>
<protein>
    <submittedName>
        <fullName evidence="2">Uncharacterized protein</fullName>
    </submittedName>
</protein>